<keyword evidence="2 6" id="KW-0328">Glycosyltransferase</keyword>
<dbReference type="SUPFAM" id="SSF53756">
    <property type="entry name" value="UDP-Glycosyltransferase/glycogen phosphorylase"/>
    <property type="match status" value="1"/>
</dbReference>
<dbReference type="Pfam" id="PF13439">
    <property type="entry name" value="Glyco_transf_4"/>
    <property type="match status" value="1"/>
</dbReference>
<feature type="domain" description="Glycosyl transferase family 1" evidence="4">
    <location>
        <begin position="197"/>
        <end position="346"/>
    </location>
</feature>
<evidence type="ECO:0000256" key="1">
    <source>
        <dbReference type="ARBA" id="ARBA00021292"/>
    </source>
</evidence>
<dbReference type="RefSeq" id="WP_311617127.1">
    <property type="nucleotide sequence ID" value="NZ_JAVREV010000004.1"/>
</dbReference>
<accession>A0ABU2S1X3</accession>
<feature type="domain" description="Glycosyltransferase subfamily 4-like N-terminal" evidence="5">
    <location>
        <begin position="10"/>
        <end position="179"/>
    </location>
</feature>
<dbReference type="Pfam" id="PF00534">
    <property type="entry name" value="Glycos_transf_1"/>
    <property type="match status" value="1"/>
</dbReference>
<dbReference type="Gene3D" id="3.40.50.2000">
    <property type="entry name" value="Glycogen Phosphorylase B"/>
    <property type="match status" value="2"/>
</dbReference>
<proteinExistence type="predicted"/>
<dbReference type="CDD" id="cd03801">
    <property type="entry name" value="GT4_PimA-like"/>
    <property type="match status" value="1"/>
</dbReference>
<dbReference type="InterPro" id="IPR028098">
    <property type="entry name" value="Glyco_trans_4-like_N"/>
</dbReference>
<comment type="caution">
    <text evidence="6">The sequence shown here is derived from an EMBL/GenBank/DDBJ whole genome shotgun (WGS) entry which is preliminary data.</text>
</comment>
<evidence type="ECO:0000313" key="6">
    <source>
        <dbReference type="EMBL" id="MDT0442711.1"/>
    </source>
</evidence>
<dbReference type="EMBL" id="JAVREV010000004">
    <property type="protein sequence ID" value="MDT0442711.1"/>
    <property type="molecule type" value="Genomic_DNA"/>
</dbReference>
<evidence type="ECO:0000256" key="3">
    <source>
        <dbReference type="ARBA" id="ARBA00022679"/>
    </source>
</evidence>
<dbReference type="Proteomes" id="UP001183615">
    <property type="component" value="Unassembled WGS sequence"/>
</dbReference>
<dbReference type="PANTHER" id="PTHR12526">
    <property type="entry name" value="GLYCOSYLTRANSFERASE"/>
    <property type="match status" value="1"/>
</dbReference>
<organism evidence="6 7">
    <name type="scientific">Streptomyces johnsoniae</name>
    <dbReference type="NCBI Taxonomy" id="3075532"/>
    <lineage>
        <taxon>Bacteria</taxon>
        <taxon>Bacillati</taxon>
        <taxon>Actinomycetota</taxon>
        <taxon>Actinomycetes</taxon>
        <taxon>Kitasatosporales</taxon>
        <taxon>Streptomycetaceae</taxon>
        <taxon>Streptomyces</taxon>
    </lineage>
</organism>
<reference evidence="7" key="1">
    <citation type="submission" date="2023-07" db="EMBL/GenBank/DDBJ databases">
        <title>30 novel species of actinomycetes from the DSMZ collection.</title>
        <authorList>
            <person name="Nouioui I."/>
        </authorList>
    </citation>
    <scope>NUCLEOTIDE SEQUENCE [LARGE SCALE GENOMIC DNA]</scope>
    <source>
        <strain evidence="7">DSM 41886</strain>
    </source>
</reference>
<evidence type="ECO:0000313" key="7">
    <source>
        <dbReference type="Proteomes" id="UP001183615"/>
    </source>
</evidence>
<keyword evidence="3 6" id="KW-0808">Transferase</keyword>
<gene>
    <name evidence="6" type="ORF">RM779_08885</name>
</gene>
<name>A0ABU2S1X3_9ACTN</name>
<evidence type="ECO:0000259" key="4">
    <source>
        <dbReference type="Pfam" id="PF00534"/>
    </source>
</evidence>
<protein>
    <recommendedName>
        <fullName evidence="1">D-inositol 3-phosphate glycosyltransferase</fullName>
    </recommendedName>
</protein>
<evidence type="ECO:0000256" key="2">
    <source>
        <dbReference type="ARBA" id="ARBA00022676"/>
    </source>
</evidence>
<sequence length="382" mass="41530">MAQRYPPIAGGGETHIQNLADGLSGRGYDVTVLTSDPGAEARRYRHAGVSIEYVDGFWAACQSLECKDAVVDLYARLSGRAWDLVHVFNHVPALLPSWLRAAVPQPVCVSLFETQVPAGRVFGLWGDYALEKALQRSLFGQLAAERVICGSEAYRRWALAGGAAEERIRVVPFGTETRRFARAGALRAVARQARGLGGEFAVLVPARPVRRKRIEDALRALALVRRERPGVRLMLTLPDRTADSEYVGELRLLAADLGQSDAVWWERGPGWQDMPELYAAADAVLLPSSHEGFGIALIEGMAAGRPVITSDVEGHDEIVTHAETGLLYPAGDVEALADRLRAVASGAGVPGMVERARELARARFDVAAMVAGHHRVYRELVE</sequence>
<dbReference type="PANTHER" id="PTHR12526:SF630">
    <property type="entry name" value="GLYCOSYLTRANSFERASE"/>
    <property type="match status" value="1"/>
</dbReference>
<dbReference type="GO" id="GO:0016757">
    <property type="term" value="F:glycosyltransferase activity"/>
    <property type="evidence" value="ECO:0007669"/>
    <property type="project" value="UniProtKB-KW"/>
</dbReference>
<dbReference type="InterPro" id="IPR001296">
    <property type="entry name" value="Glyco_trans_1"/>
</dbReference>
<keyword evidence="7" id="KW-1185">Reference proteome</keyword>
<evidence type="ECO:0000259" key="5">
    <source>
        <dbReference type="Pfam" id="PF13439"/>
    </source>
</evidence>